<protein>
    <submittedName>
        <fullName evidence="1">DUF3820 family protein</fullName>
    </submittedName>
</protein>
<reference evidence="2" key="1">
    <citation type="submission" date="2023-07" db="EMBL/GenBank/DDBJ databases">
        <title>Draft genome sequence of Agarivorans aestuarii strain ZMCS4, a CAZymes producing bacteria isolated from the marine brown algae Clodostephus spongiosus.</title>
        <authorList>
            <person name="Lorente B."/>
            <person name="Cabral C."/>
            <person name="Frias J."/>
            <person name="Faria J."/>
            <person name="Toubarro D."/>
        </authorList>
    </citation>
    <scope>NUCLEOTIDE SEQUENCE [LARGE SCALE GENOMIC DNA]</scope>
    <source>
        <strain evidence="2">ZMCS4</strain>
    </source>
</reference>
<dbReference type="EMBL" id="JAYDYW010000006">
    <property type="protein sequence ID" value="MEE1673855.1"/>
    <property type="molecule type" value="Genomic_DNA"/>
</dbReference>
<dbReference type="Proteomes" id="UP001310248">
    <property type="component" value="Unassembled WGS sequence"/>
</dbReference>
<evidence type="ECO:0000313" key="1">
    <source>
        <dbReference type="EMBL" id="MEE1673855.1"/>
    </source>
</evidence>
<keyword evidence="2" id="KW-1185">Reference proteome</keyword>
<organism evidence="1 2">
    <name type="scientific">Agarivorans aestuarii</name>
    <dbReference type="NCBI Taxonomy" id="1563703"/>
    <lineage>
        <taxon>Bacteria</taxon>
        <taxon>Pseudomonadati</taxon>
        <taxon>Pseudomonadota</taxon>
        <taxon>Gammaproteobacteria</taxon>
        <taxon>Alteromonadales</taxon>
        <taxon>Alteromonadaceae</taxon>
        <taxon>Agarivorans</taxon>
    </lineage>
</organism>
<sequence>MNEQLLSANEPFDKTLLLKVARHKMPFGKYAGREIIRLPEEYLLWFVNNDGFPKGELGQLMALALEIQIAGLEKIIWPLIDTKHQ</sequence>
<accession>A0ABU7G603</accession>
<name>A0ABU7G603_9ALTE</name>
<evidence type="ECO:0000313" key="2">
    <source>
        <dbReference type="Proteomes" id="UP001310248"/>
    </source>
</evidence>
<dbReference type="RefSeq" id="WP_329775092.1">
    <property type="nucleotide sequence ID" value="NZ_JAYDYW010000006.1"/>
</dbReference>
<proteinExistence type="predicted"/>
<comment type="caution">
    <text evidence="1">The sequence shown here is derived from an EMBL/GenBank/DDBJ whole genome shotgun (WGS) entry which is preliminary data.</text>
</comment>
<reference evidence="1 2" key="2">
    <citation type="submission" date="2023-12" db="EMBL/GenBank/DDBJ databases">
        <authorList>
            <consortium name="Cladostephus spongiosus"/>
            <person name="Lorente B."/>
            <person name="Cabral C."/>
            <person name="Frias J."/>
            <person name="Faria J."/>
            <person name="Toubarro D."/>
        </authorList>
    </citation>
    <scope>NUCLEOTIDE SEQUENCE [LARGE SCALE GENOMIC DNA]</scope>
    <source>
        <strain evidence="1 2">ZMCS4</strain>
    </source>
</reference>
<gene>
    <name evidence="1" type="ORF">SNR37_003282</name>
</gene>
<dbReference type="InterPro" id="IPR024530">
    <property type="entry name" value="QSregVF_b"/>
</dbReference>
<dbReference type="Pfam" id="PF12843">
    <property type="entry name" value="QSregVF_b"/>
    <property type="match status" value="1"/>
</dbReference>